<sequence>MNTNNQDSSLRLAVPSDECSKIPANKPVDSSAPSLQEKQPGHIPIDPAAIDHNLREIPQYPYTNGTGDETRAHLQVSFFPHGFTVSTVLSGDQSEIVDPDGALPAVGGRGHPEKRALHVDFCNPAYAKKAHMKQARVVPTRGEIAIFAAEQIKEIIAIQQKGLPNFPYKLEQVKVLSVDVRSRGTVQPRLFVDGLLMAQEQ</sequence>
<dbReference type="AlphaFoldDB" id="A0A5K1JXV4"/>
<dbReference type="GO" id="GO:0004497">
    <property type="term" value="F:monooxygenase activity"/>
    <property type="evidence" value="ECO:0007669"/>
    <property type="project" value="UniProtKB-KW"/>
</dbReference>
<feature type="region of interest" description="Disordered" evidence="1">
    <location>
        <begin position="1"/>
        <end position="42"/>
    </location>
</feature>
<reference evidence="2" key="1">
    <citation type="submission" date="2019-10" db="EMBL/GenBank/DDBJ databases">
        <authorList>
            <person name="Nor Muhammad N."/>
        </authorList>
    </citation>
    <scope>NUCLEOTIDE SEQUENCE</scope>
</reference>
<evidence type="ECO:0000256" key="1">
    <source>
        <dbReference type="SAM" id="MobiDB-lite"/>
    </source>
</evidence>
<dbReference type="EC" id="1.-.-.-" evidence="2"/>
<organism evidence="2">
    <name type="scientific">Ganoderma boninense</name>
    <dbReference type="NCBI Taxonomy" id="34458"/>
    <lineage>
        <taxon>Eukaryota</taxon>
        <taxon>Fungi</taxon>
        <taxon>Dikarya</taxon>
        <taxon>Basidiomycota</taxon>
        <taxon>Agaricomycotina</taxon>
        <taxon>Agaricomycetes</taxon>
        <taxon>Polyporales</taxon>
        <taxon>Polyporaceae</taxon>
        <taxon>Ganoderma</taxon>
    </lineage>
</organism>
<proteinExistence type="predicted"/>
<gene>
    <name evidence="2" type="primary">V5XZS6</name>
</gene>
<name>A0A5K1JXV4_9APHY</name>
<accession>A0A5K1JXV4</accession>
<evidence type="ECO:0000313" key="2">
    <source>
        <dbReference type="EMBL" id="VWO97292.1"/>
    </source>
</evidence>
<keyword evidence="2" id="KW-0503">Monooxygenase</keyword>
<keyword evidence="2" id="KW-0560">Oxidoreductase</keyword>
<dbReference type="EMBL" id="LR726242">
    <property type="protein sequence ID" value="VWO97292.1"/>
    <property type="molecule type" value="Genomic_DNA"/>
</dbReference>
<protein>
    <submittedName>
        <fullName evidence="2">Cytochrome P450 monooxygenase AKT7 )</fullName>
        <ecNumber evidence="2">1.-.-.-</ecNumber>
    </submittedName>
</protein>